<name>A0A9Q0LC73_ANAIG</name>
<feature type="compositionally biased region" description="Basic and acidic residues" evidence="1">
    <location>
        <begin position="375"/>
        <end position="385"/>
    </location>
</feature>
<feature type="compositionally biased region" description="Low complexity" evidence="1">
    <location>
        <begin position="387"/>
        <end position="401"/>
    </location>
</feature>
<feature type="transmembrane region" description="Helical" evidence="2">
    <location>
        <begin position="33"/>
        <end position="57"/>
    </location>
</feature>
<organism evidence="4 5">
    <name type="scientific">Anaeramoeba ignava</name>
    <name type="common">Anaerobic marine amoeba</name>
    <dbReference type="NCBI Taxonomy" id="1746090"/>
    <lineage>
        <taxon>Eukaryota</taxon>
        <taxon>Metamonada</taxon>
        <taxon>Anaeramoebidae</taxon>
        <taxon>Anaeramoeba</taxon>
    </lineage>
</organism>
<evidence type="ECO:0000256" key="2">
    <source>
        <dbReference type="SAM" id="Phobius"/>
    </source>
</evidence>
<feature type="transmembrane region" description="Helical" evidence="2">
    <location>
        <begin position="177"/>
        <end position="195"/>
    </location>
</feature>
<feature type="chain" id="PRO_5040491590" evidence="3">
    <location>
        <begin position="18"/>
        <end position="469"/>
    </location>
</feature>
<accession>A0A9Q0LC73</accession>
<feature type="transmembrane region" description="Helical" evidence="2">
    <location>
        <begin position="207"/>
        <end position="229"/>
    </location>
</feature>
<feature type="signal peptide" evidence="3">
    <location>
        <begin position="1"/>
        <end position="17"/>
    </location>
</feature>
<feature type="transmembrane region" description="Helical" evidence="2">
    <location>
        <begin position="265"/>
        <end position="283"/>
    </location>
</feature>
<feature type="transmembrane region" description="Helical" evidence="2">
    <location>
        <begin position="78"/>
        <end position="99"/>
    </location>
</feature>
<keyword evidence="5" id="KW-1185">Reference proteome</keyword>
<gene>
    <name evidence="4" type="ORF">M0811_12075</name>
</gene>
<keyword evidence="2" id="KW-0812">Transmembrane</keyword>
<feature type="transmembrane region" description="Helical" evidence="2">
    <location>
        <begin position="140"/>
        <end position="157"/>
    </location>
</feature>
<evidence type="ECO:0000313" key="4">
    <source>
        <dbReference type="EMBL" id="KAJ5068903.1"/>
    </source>
</evidence>
<sequence length="469" mass="54193">MITLYLLLALIIHICMGVYGTLMNWIQSPKYGNMGTFVLLSFTNLFCLFFFPILQLYRLRKKNARFKKLFICSYLTGYPKSIWILSIFTSFVWILANFASAYAFKLTSRPSTIQAITLLMPFIVFFLSKITKISKELPRFILPSFVVSLGGCLMMIFGNDDSEKSENSSSKNMNSTVSVILAVTYDLSAAFYFVFQQKICRSYKIPVEIMLILEKQLYFPLSLILSFILKEDWTVFKNLGTEGWVILIVITLGPMAVARLGQTKMVVLIGAALYSSIQGIRLPSTMVSDHFLLKSDPHWPLQYIGAIVIFITISLFLGYQAYADRKKKSSHRIFDIQIFAFVTQMNDEGFLEINPILDSKPNLEHESLISDPENENQHENQHENENQNENKNQNKNQNQNQNHKKNNHKKNNHKKNITDNDLTLSSSDLEENSRLLNQKQKQNQIQIQNQNRNRNDFAKQLELFTYDKK</sequence>
<feature type="transmembrane region" description="Helical" evidence="2">
    <location>
        <begin position="303"/>
        <end position="322"/>
    </location>
</feature>
<feature type="region of interest" description="Disordered" evidence="1">
    <location>
        <begin position="372"/>
        <end position="423"/>
    </location>
</feature>
<comment type="caution">
    <text evidence="4">The sequence shown here is derived from an EMBL/GenBank/DDBJ whole genome shotgun (WGS) entry which is preliminary data.</text>
</comment>
<reference evidence="4" key="1">
    <citation type="submission" date="2022-10" db="EMBL/GenBank/DDBJ databases">
        <title>Novel sulphate-reducing endosymbionts in the free-living metamonad Anaeramoeba.</title>
        <authorList>
            <person name="Jerlstrom-Hultqvist J."/>
            <person name="Cepicka I."/>
            <person name="Gallot-Lavallee L."/>
            <person name="Salas-Leiva D."/>
            <person name="Curtis B.A."/>
            <person name="Zahonova K."/>
            <person name="Pipaliya S."/>
            <person name="Dacks J."/>
            <person name="Roger A.J."/>
        </authorList>
    </citation>
    <scope>NUCLEOTIDE SEQUENCE</scope>
    <source>
        <strain evidence="4">BMAN</strain>
    </source>
</reference>
<dbReference type="OrthoDB" id="10662064at2759"/>
<dbReference type="Proteomes" id="UP001149090">
    <property type="component" value="Unassembled WGS sequence"/>
</dbReference>
<keyword evidence="2" id="KW-1133">Transmembrane helix</keyword>
<evidence type="ECO:0000313" key="5">
    <source>
        <dbReference type="Proteomes" id="UP001149090"/>
    </source>
</evidence>
<feature type="transmembrane region" description="Helical" evidence="2">
    <location>
        <begin position="111"/>
        <end position="128"/>
    </location>
</feature>
<keyword evidence="2" id="KW-0472">Membrane</keyword>
<evidence type="ECO:0000256" key="3">
    <source>
        <dbReference type="SAM" id="SignalP"/>
    </source>
</evidence>
<feature type="transmembrane region" description="Helical" evidence="2">
    <location>
        <begin position="241"/>
        <end position="258"/>
    </location>
</feature>
<protein>
    <submittedName>
        <fullName evidence="4">Phistb domain-containing resa-like protein</fullName>
    </submittedName>
</protein>
<keyword evidence="3" id="KW-0732">Signal</keyword>
<feature type="compositionally biased region" description="Basic residues" evidence="1">
    <location>
        <begin position="402"/>
        <end position="415"/>
    </location>
</feature>
<dbReference type="EMBL" id="JAPDFW010000111">
    <property type="protein sequence ID" value="KAJ5068903.1"/>
    <property type="molecule type" value="Genomic_DNA"/>
</dbReference>
<dbReference type="AlphaFoldDB" id="A0A9Q0LC73"/>
<evidence type="ECO:0000256" key="1">
    <source>
        <dbReference type="SAM" id="MobiDB-lite"/>
    </source>
</evidence>
<proteinExistence type="predicted"/>